<proteinExistence type="predicted"/>
<name>A0A5C7WK47_METME</name>
<evidence type="ECO:0000259" key="1">
    <source>
        <dbReference type="Pfam" id="PF13480"/>
    </source>
</evidence>
<accession>A0A5C7WK47</accession>
<dbReference type="Gene3D" id="3.40.630.30">
    <property type="match status" value="1"/>
</dbReference>
<comment type="caution">
    <text evidence="2">The sequence shown here is derived from an EMBL/GenBank/DDBJ whole genome shotgun (WGS) entry which is preliminary data.</text>
</comment>
<evidence type="ECO:0000313" key="2">
    <source>
        <dbReference type="EMBL" id="TXI37389.1"/>
    </source>
</evidence>
<protein>
    <submittedName>
        <fullName evidence="2">GNAT family N-acetyltransferase</fullName>
    </submittedName>
</protein>
<keyword evidence="2" id="KW-0808">Transferase</keyword>
<dbReference type="InterPro" id="IPR038740">
    <property type="entry name" value="BioF2-like_GNAT_dom"/>
</dbReference>
<dbReference type="GO" id="GO:0016740">
    <property type="term" value="F:transferase activity"/>
    <property type="evidence" value="ECO:0007669"/>
    <property type="project" value="UniProtKB-KW"/>
</dbReference>
<dbReference type="EMBL" id="SSGG01000057">
    <property type="protein sequence ID" value="TXI37389.1"/>
    <property type="molecule type" value="Genomic_DNA"/>
</dbReference>
<sequence length="199" mass="22437">MPHIYHVVPSEEDLYALHRLQAKTVRVDVSTTIDQSHRLPLSKGRKHALGKARKAGVTIRQSQDYEACWKMLTQNLSDRHGVKPTHTVEEMMLLSGRCPEIALYMAYLGDEPIAGVVMYGYGQVAHTQYIALTEAARETGALDLLLETLISQVYADKPYFNFGISTCNNGMYFNEGLCAQKEMFGGRTTIMQWLEMECV</sequence>
<feature type="domain" description="BioF2-like acetyltransferase" evidence="1">
    <location>
        <begin position="57"/>
        <end position="164"/>
    </location>
</feature>
<evidence type="ECO:0000313" key="3">
    <source>
        <dbReference type="Proteomes" id="UP000321374"/>
    </source>
</evidence>
<organism evidence="2 3">
    <name type="scientific">Methylophilus methylotrophus</name>
    <name type="common">Bacterium W3A1</name>
    <dbReference type="NCBI Taxonomy" id="17"/>
    <lineage>
        <taxon>Bacteria</taxon>
        <taxon>Pseudomonadati</taxon>
        <taxon>Pseudomonadota</taxon>
        <taxon>Betaproteobacteria</taxon>
        <taxon>Nitrosomonadales</taxon>
        <taxon>Methylophilaceae</taxon>
        <taxon>Methylophilus</taxon>
    </lineage>
</organism>
<gene>
    <name evidence="2" type="ORF">E6Q51_03480</name>
</gene>
<dbReference type="Proteomes" id="UP000321374">
    <property type="component" value="Unassembled WGS sequence"/>
</dbReference>
<reference evidence="2 3" key="1">
    <citation type="submission" date="2018-09" db="EMBL/GenBank/DDBJ databases">
        <title>Metagenome Assembled Genomes from an Advanced Water Purification Facility.</title>
        <authorList>
            <person name="Stamps B.W."/>
            <person name="Spear J.R."/>
        </authorList>
    </citation>
    <scope>NUCLEOTIDE SEQUENCE [LARGE SCALE GENOMIC DNA]</scope>
    <source>
        <strain evidence="2">Bin_42_2</strain>
    </source>
</reference>
<dbReference type="Pfam" id="PF13480">
    <property type="entry name" value="Acetyltransf_6"/>
    <property type="match status" value="1"/>
</dbReference>
<dbReference type="SUPFAM" id="SSF55729">
    <property type="entry name" value="Acyl-CoA N-acyltransferases (Nat)"/>
    <property type="match status" value="1"/>
</dbReference>
<dbReference type="InterPro" id="IPR016181">
    <property type="entry name" value="Acyl_CoA_acyltransferase"/>
</dbReference>
<dbReference type="AlphaFoldDB" id="A0A5C7WK47"/>